<dbReference type="SMART" id="SM00478">
    <property type="entry name" value="ENDO3c"/>
    <property type="match status" value="1"/>
</dbReference>
<accession>A0A7T0G137</accession>
<dbReference type="InterPro" id="IPR011257">
    <property type="entry name" value="DNA_glycosylase"/>
</dbReference>
<dbReference type="Proteomes" id="UP000594688">
    <property type="component" value="Chromosome"/>
</dbReference>
<dbReference type="SUPFAM" id="SSF48150">
    <property type="entry name" value="DNA-glycosylase"/>
    <property type="match status" value="1"/>
</dbReference>
<evidence type="ECO:0000313" key="7">
    <source>
        <dbReference type="EMBL" id="QPJ62568.1"/>
    </source>
</evidence>
<dbReference type="EMBL" id="CP048685">
    <property type="protein sequence ID" value="QPJ62568.1"/>
    <property type="molecule type" value="Genomic_DNA"/>
</dbReference>
<dbReference type="FunFam" id="1.10.340.30:FF:000004">
    <property type="entry name" value="DNA-3-methyladenine glycosylase II"/>
    <property type="match status" value="1"/>
</dbReference>
<evidence type="ECO:0000256" key="1">
    <source>
        <dbReference type="ARBA" id="ARBA00000086"/>
    </source>
</evidence>
<keyword evidence="5" id="KW-0234">DNA repair</keyword>
<comment type="catalytic activity">
    <reaction evidence="1">
        <text>Hydrolysis of alkylated DNA, releasing 3-methyladenine, 3-methylguanine, 7-methylguanine and 7-methyladenine.</text>
        <dbReference type="EC" id="3.2.2.21"/>
    </reaction>
</comment>
<dbReference type="EC" id="3.2.2.21" evidence="3"/>
<gene>
    <name evidence="7" type="ORF">G3M70_12070</name>
</gene>
<comment type="similarity">
    <text evidence="2">Belongs to the alkylbase DNA glycosidase AlkA family.</text>
</comment>
<evidence type="ECO:0000256" key="2">
    <source>
        <dbReference type="ARBA" id="ARBA00010817"/>
    </source>
</evidence>
<dbReference type="PANTHER" id="PTHR43003">
    <property type="entry name" value="DNA-3-METHYLADENINE GLYCOSYLASE"/>
    <property type="match status" value="1"/>
</dbReference>
<dbReference type="GO" id="GO:0032131">
    <property type="term" value="F:alkylated DNA binding"/>
    <property type="evidence" value="ECO:0007669"/>
    <property type="project" value="TreeGrafter"/>
</dbReference>
<evidence type="ECO:0000256" key="4">
    <source>
        <dbReference type="ARBA" id="ARBA00022763"/>
    </source>
</evidence>
<dbReference type="Gene3D" id="1.10.340.30">
    <property type="entry name" value="Hypothetical protein, domain 2"/>
    <property type="match status" value="1"/>
</dbReference>
<dbReference type="InterPro" id="IPR003265">
    <property type="entry name" value="HhH-GPD_domain"/>
</dbReference>
<dbReference type="AlphaFoldDB" id="A0A7T0G137"/>
<dbReference type="KEGG" id="nli:G3M70_12070"/>
<dbReference type="Pfam" id="PF00730">
    <property type="entry name" value="HhH-GPD"/>
    <property type="match status" value="1"/>
</dbReference>
<feature type="domain" description="HhH-GPD" evidence="6">
    <location>
        <begin position="48"/>
        <end position="202"/>
    </location>
</feature>
<dbReference type="CDD" id="cd00056">
    <property type="entry name" value="ENDO3c"/>
    <property type="match status" value="1"/>
</dbReference>
<dbReference type="GO" id="GO:0043916">
    <property type="term" value="F:DNA-7-methylguanine glycosylase activity"/>
    <property type="evidence" value="ECO:0007669"/>
    <property type="project" value="TreeGrafter"/>
</dbReference>
<evidence type="ECO:0000313" key="8">
    <source>
        <dbReference type="Proteomes" id="UP000594688"/>
    </source>
</evidence>
<dbReference type="Gene3D" id="1.10.1670.40">
    <property type="match status" value="1"/>
</dbReference>
<protein>
    <recommendedName>
        <fullName evidence="3">DNA-3-methyladenine glycosylase II</fullName>
        <ecNumber evidence="3">3.2.2.21</ecNumber>
    </recommendedName>
</protein>
<reference evidence="7 8" key="1">
    <citation type="submission" date="2020-02" db="EMBL/GenBank/DDBJ databases">
        <title>Genomic and physiological characterization of two novel Nitrospinaceae genera.</title>
        <authorList>
            <person name="Mueller A.J."/>
            <person name="Jung M.-Y."/>
            <person name="Strachan C.R."/>
            <person name="Herbold C.W."/>
            <person name="Kirkegaard R.H."/>
            <person name="Daims H."/>
        </authorList>
    </citation>
    <scope>NUCLEOTIDE SEQUENCE [LARGE SCALE GENOMIC DNA]</scope>
    <source>
        <strain evidence="7">EB</strain>
    </source>
</reference>
<dbReference type="PANTHER" id="PTHR43003:SF5">
    <property type="entry name" value="DNA-3-METHYLADENINE GLYCOSYLASE"/>
    <property type="match status" value="1"/>
</dbReference>
<sequence>MQVLPGQKQVLAHFKRQDPKMAAIIRKVGPHRLSPDKEYFIVLARAIVSQQISTKAAETIYNRFCSLFARGRPRPRLTLDLSDEDLRQAGLSRQKISYMKDLARHFDEGLIKTRRFSKSDNEEIIGQLVQVKGIGRWTAEMFLIFSLNRLDVLPVDDLGLKAGVQKIYKLKSQPDAKKLRAIGANWRPYESIATWYCWQALAGRAD</sequence>
<evidence type="ECO:0000259" key="6">
    <source>
        <dbReference type="SMART" id="SM00478"/>
    </source>
</evidence>
<organism evidence="7 8">
    <name type="scientific">Candidatus Nitronauta litoralis</name>
    <dbReference type="NCBI Taxonomy" id="2705533"/>
    <lineage>
        <taxon>Bacteria</taxon>
        <taxon>Pseudomonadati</taxon>
        <taxon>Nitrospinota/Tectimicrobiota group</taxon>
        <taxon>Nitrospinota</taxon>
        <taxon>Nitrospinia</taxon>
        <taxon>Nitrospinales</taxon>
        <taxon>Nitrospinaceae</taxon>
        <taxon>Candidatus Nitronauta</taxon>
    </lineage>
</organism>
<name>A0A7T0G137_9BACT</name>
<proteinExistence type="inferred from homology"/>
<evidence type="ECO:0000256" key="3">
    <source>
        <dbReference type="ARBA" id="ARBA00012000"/>
    </source>
</evidence>
<dbReference type="GO" id="GO:0005737">
    <property type="term" value="C:cytoplasm"/>
    <property type="evidence" value="ECO:0007669"/>
    <property type="project" value="TreeGrafter"/>
</dbReference>
<dbReference type="InterPro" id="IPR051912">
    <property type="entry name" value="Alkylbase_DNA_Glycosylase/TA"/>
</dbReference>
<dbReference type="GO" id="GO:0008725">
    <property type="term" value="F:DNA-3-methyladenine glycosylase activity"/>
    <property type="evidence" value="ECO:0007669"/>
    <property type="project" value="TreeGrafter"/>
</dbReference>
<evidence type="ECO:0000256" key="5">
    <source>
        <dbReference type="ARBA" id="ARBA00023204"/>
    </source>
</evidence>
<dbReference type="GO" id="GO:0006285">
    <property type="term" value="P:base-excision repair, AP site formation"/>
    <property type="evidence" value="ECO:0007669"/>
    <property type="project" value="TreeGrafter"/>
</dbReference>
<dbReference type="GO" id="GO:0032993">
    <property type="term" value="C:protein-DNA complex"/>
    <property type="evidence" value="ECO:0007669"/>
    <property type="project" value="TreeGrafter"/>
</dbReference>
<keyword evidence="4" id="KW-0227">DNA damage</keyword>
<dbReference type="GO" id="GO:0006307">
    <property type="term" value="P:DNA alkylation repair"/>
    <property type="evidence" value="ECO:0007669"/>
    <property type="project" value="TreeGrafter"/>
</dbReference>